<organism evidence="2 3">
    <name type="scientific">Pandoraea aquatica</name>
    <dbReference type="NCBI Taxonomy" id="2508290"/>
    <lineage>
        <taxon>Bacteria</taxon>
        <taxon>Pseudomonadati</taxon>
        <taxon>Pseudomonadota</taxon>
        <taxon>Betaproteobacteria</taxon>
        <taxon>Burkholderiales</taxon>
        <taxon>Burkholderiaceae</taxon>
        <taxon>Pandoraea</taxon>
    </lineage>
</organism>
<protein>
    <submittedName>
        <fullName evidence="2">Uncharacterized protein</fullName>
    </submittedName>
</protein>
<feature type="region of interest" description="Disordered" evidence="1">
    <location>
        <begin position="1"/>
        <end position="39"/>
    </location>
</feature>
<reference evidence="2 3" key="1">
    <citation type="submission" date="2019-08" db="EMBL/GenBank/DDBJ databases">
        <authorList>
            <person name="Peeters C."/>
        </authorList>
    </citation>
    <scope>NUCLEOTIDE SEQUENCE [LARGE SCALE GENOMIC DNA]</scope>
    <source>
        <strain evidence="2 3">LMG 31011</strain>
    </source>
</reference>
<proteinExistence type="predicted"/>
<evidence type="ECO:0000313" key="3">
    <source>
        <dbReference type="Proteomes" id="UP000366819"/>
    </source>
</evidence>
<dbReference type="Proteomes" id="UP000366819">
    <property type="component" value="Unassembled WGS sequence"/>
</dbReference>
<dbReference type="EMBL" id="CABPSN010000002">
    <property type="protein sequence ID" value="VVE01629.1"/>
    <property type="molecule type" value="Genomic_DNA"/>
</dbReference>
<dbReference type="RefSeq" id="WP_150575745.1">
    <property type="nucleotide sequence ID" value="NZ_CABPSN010000002.1"/>
</dbReference>
<dbReference type="AlphaFoldDB" id="A0A5E4URK4"/>
<accession>A0A5E4URK4</accession>
<keyword evidence="3" id="KW-1185">Reference proteome</keyword>
<evidence type="ECO:0000313" key="2">
    <source>
        <dbReference type="EMBL" id="VVE01629.1"/>
    </source>
</evidence>
<name>A0A5E4URK4_9BURK</name>
<gene>
    <name evidence="2" type="ORF">PAQ31011_02173</name>
</gene>
<evidence type="ECO:0000256" key="1">
    <source>
        <dbReference type="SAM" id="MobiDB-lite"/>
    </source>
</evidence>
<sequence>MYVGEAGQPAACAGSVSKEECRTGDADEGEFSTDLTGARQKSELESWQAALTLRDPNHEGCGVGDEMEMGCDPKHEDYSFGDEIALCRRMGLGMGMPFQSEVGSTGRHALKLQSSEHPPDRILEWLKKIESCPTESLLIALEHIAALKGGEGQVRVMSQFLRLSTFQESDRTAAASFFKKLNVALRE</sequence>